<dbReference type="PATRIC" id="fig|220754.4.peg.2278"/>
<organism evidence="3 4">
    <name type="scientific">Jeotgalibacillus campisalis</name>
    <dbReference type="NCBI Taxonomy" id="220754"/>
    <lineage>
        <taxon>Bacteria</taxon>
        <taxon>Bacillati</taxon>
        <taxon>Bacillota</taxon>
        <taxon>Bacilli</taxon>
        <taxon>Bacillales</taxon>
        <taxon>Caryophanaceae</taxon>
        <taxon>Jeotgalibacillus</taxon>
    </lineage>
</organism>
<keyword evidence="3" id="KW-0378">Hydrolase</keyword>
<keyword evidence="1" id="KW-1133">Transmembrane helix</keyword>
<evidence type="ECO:0000313" key="3">
    <source>
        <dbReference type="EMBL" id="KIL48095.1"/>
    </source>
</evidence>
<feature type="transmembrane region" description="Helical" evidence="1">
    <location>
        <begin position="165"/>
        <end position="183"/>
    </location>
</feature>
<dbReference type="GO" id="GO:0004175">
    <property type="term" value="F:endopeptidase activity"/>
    <property type="evidence" value="ECO:0007669"/>
    <property type="project" value="UniProtKB-ARBA"/>
</dbReference>
<evidence type="ECO:0000313" key="4">
    <source>
        <dbReference type="Proteomes" id="UP000031972"/>
    </source>
</evidence>
<sequence length="204" mass="23176">MGGQKTIDRITHQQLITSVVGTQIFFLAASLFLGFLLFESFHLFTGLFAISSTMIGVGVAAGLMIVFLDIWLMKLLPSRYYDDGGINEKLFSNASIAQLLWLAMIVALAEELLFRGVIQTNTSWMLASLLFAIVHFRYLNHWYLTLNIVILSFIIGGIYEWTNSLWSTISLHFIVNLLLGLYIQQKSKHKKRKEGELHETRSLS</sequence>
<name>A0A0C2RCU3_9BACL</name>
<dbReference type="RefSeq" id="WP_052476973.1">
    <property type="nucleotide sequence ID" value="NZ_JXRR01000014.1"/>
</dbReference>
<comment type="caution">
    <text evidence="3">The sequence shown here is derived from an EMBL/GenBank/DDBJ whole genome shotgun (WGS) entry which is preliminary data.</text>
</comment>
<gene>
    <name evidence="3" type="ORF">KR50_22620</name>
</gene>
<dbReference type="EMBL" id="JXRR01000014">
    <property type="protein sequence ID" value="KIL48095.1"/>
    <property type="molecule type" value="Genomic_DNA"/>
</dbReference>
<evidence type="ECO:0000259" key="2">
    <source>
        <dbReference type="Pfam" id="PF02517"/>
    </source>
</evidence>
<dbReference type="InterPro" id="IPR003675">
    <property type="entry name" value="Rce1/LyrA-like_dom"/>
</dbReference>
<evidence type="ECO:0000256" key="1">
    <source>
        <dbReference type="SAM" id="Phobius"/>
    </source>
</evidence>
<dbReference type="Proteomes" id="UP000031972">
    <property type="component" value="Unassembled WGS sequence"/>
</dbReference>
<keyword evidence="3" id="KW-0645">Protease</keyword>
<dbReference type="GO" id="GO:0006508">
    <property type="term" value="P:proteolysis"/>
    <property type="evidence" value="ECO:0007669"/>
    <property type="project" value="UniProtKB-KW"/>
</dbReference>
<keyword evidence="1" id="KW-0472">Membrane</keyword>
<feature type="transmembrane region" description="Helical" evidence="1">
    <location>
        <begin position="141"/>
        <end position="159"/>
    </location>
</feature>
<protein>
    <submittedName>
        <fullName evidence="3">CAAX amino terminal protease family protein</fullName>
    </submittedName>
</protein>
<accession>A0A0C2RCU3</accession>
<dbReference type="Pfam" id="PF02517">
    <property type="entry name" value="Rce1-like"/>
    <property type="match status" value="1"/>
</dbReference>
<feature type="domain" description="CAAX prenyl protease 2/Lysostaphin resistance protein A-like" evidence="2">
    <location>
        <begin position="95"/>
        <end position="178"/>
    </location>
</feature>
<keyword evidence="1" id="KW-0812">Transmembrane</keyword>
<dbReference type="AlphaFoldDB" id="A0A0C2RCU3"/>
<keyword evidence="4" id="KW-1185">Reference proteome</keyword>
<dbReference type="GO" id="GO:0080120">
    <property type="term" value="P:CAAX-box protein maturation"/>
    <property type="evidence" value="ECO:0007669"/>
    <property type="project" value="UniProtKB-ARBA"/>
</dbReference>
<feature type="transmembrane region" description="Helical" evidence="1">
    <location>
        <begin position="44"/>
        <end position="70"/>
    </location>
</feature>
<reference evidence="3 4" key="1">
    <citation type="submission" date="2015-01" db="EMBL/GenBank/DDBJ databases">
        <title>Jeotgalibacillus campisalis genome sequencing.</title>
        <authorList>
            <person name="Goh K.M."/>
            <person name="Chan K.-G."/>
            <person name="Yaakop A.S."/>
            <person name="Ee R."/>
            <person name="Gan H.M."/>
            <person name="Chan C.S."/>
        </authorList>
    </citation>
    <scope>NUCLEOTIDE SEQUENCE [LARGE SCALE GENOMIC DNA]</scope>
    <source>
        <strain evidence="3 4">SF-57</strain>
    </source>
</reference>
<proteinExistence type="predicted"/>
<feature type="transmembrane region" description="Helical" evidence="1">
    <location>
        <begin position="90"/>
        <end position="108"/>
    </location>
</feature>
<feature type="transmembrane region" description="Helical" evidence="1">
    <location>
        <begin position="15"/>
        <end position="38"/>
    </location>
</feature>